<dbReference type="SUPFAM" id="SSF47413">
    <property type="entry name" value="lambda repressor-like DNA-binding domains"/>
    <property type="match status" value="1"/>
</dbReference>
<dbReference type="GO" id="GO:0003700">
    <property type="term" value="F:DNA-binding transcription factor activity"/>
    <property type="evidence" value="ECO:0007669"/>
    <property type="project" value="TreeGrafter"/>
</dbReference>
<dbReference type="CDD" id="cd01392">
    <property type="entry name" value="HTH_LacI"/>
    <property type="match status" value="1"/>
</dbReference>
<accession>A0A2U1ZU99</accession>
<sequence length="351" mass="36094">MTRNGRATLSDVARLAGVSASTASLTFSGSGPVSLATRERVLAAAAELGYSGPDPLARSLRRGESGVVGVITNELASSFRDPVALRTLDGLADALGAHDLGMLLIRATDEGEGADLIRRAAMDAAVFLRPLGPHEGVVELLRGRGIAVVLLESIAEGAASVKIADADGMAELAARVRDLGHTRVAVVSLPWAPGVPPGLREDTEPDPDSFPFTLARLTGIRSAGVVPTQIYVSAGSLVEEGFEAAKVLLAQPERPTAIMACSDLLAAGVLLAARELGLAVPGDLSITGFDGVDLPWLAPDVIDSVEQPASRKGQLGGEAAVAMMAGGEPTSIELEVWQRPGTTLGPVPQEV</sequence>
<dbReference type="Gene3D" id="3.40.50.2300">
    <property type="match status" value="2"/>
</dbReference>
<dbReference type="GO" id="GO:0000976">
    <property type="term" value="F:transcription cis-regulatory region binding"/>
    <property type="evidence" value="ECO:0007669"/>
    <property type="project" value="TreeGrafter"/>
</dbReference>
<keyword evidence="1" id="KW-0805">Transcription regulation</keyword>
<dbReference type="OrthoDB" id="5171752at2"/>
<reference evidence="5 6" key="1">
    <citation type="submission" date="2018-03" db="EMBL/GenBank/DDBJ databases">
        <title>Genome assembly of novel Miniimonas species PCH200.</title>
        <authorList>
            <person name="Thakur V."/>
            <person name="Kumar V."/>
            <person name="Singh D."/>
        </authorList>
    </citation>
    <scope>NUCLEOTIDE SEQUENCE [LARGE SCALE GENOMIC DNA]</scope>
    <source>
        <strain evidence="5 6">PCH200</strain>
    </source>
</reference>
<dbReference type="InterPro" id="IPR028082">
    <property type="entry name" value="Peripla_BP_I"/>
</dbReference>
<dbReference type="InterPro" id="IPR046335">
    <property type="entry name" value="LacI/GalR-like_sensor"/>
</dbReference>
<dbReference type="AlphaFoldDB" id="A0A2U1ZU99"/>
<comment type="caution">
    <text evidence="5">The sequence shown here is derived from an EMBL/GenBank/DDBJ whole genome shotgun (WGS) entry which is preliminary data.</text>
</comment>
<evidence type="ECO:0000313" key="5">
    <source>
        <dbReference type="EMBL" id="PWD50502.1"/>
    </source>
</evidence>
<protein>
    <submittedName>
        <fullName evidence="5">LacI family transcriptional regulator</fullName>
    </submittedName>
</protein>
<evidence type="ECO:0000256" key="1">
    <source>
        <dbReference type="ARBA" id="ARBA00023015"/>
    </source>
</evidence>
<keyword evidence="2" id="KW-0238">DNA-binding</keyword>
<name>A0A2U1ZU99_9MICO</name>
<evidence type="ECO:0000313" key="6">
    <source>
        <dbReference type="Proteomes" id="UP000245166"/>
    </source>
</evidence>
<dbReference type="InterPro" id="IPR010982">
    <property type="entry name" value="Lambda_DNA-bd_dom_sf"/>
</dbReference>
<dbReference type="InterPro" id="IPR000843">
    <property type="entry name" value="HTH_LacI"/>
</dbReference>
<evidence type="ECO:0000256" key="3">
    <source>
        <dbReference type="ARBA" id="ARBA00023163"/>
    </source>
</evidence>
<keyword evidence="3" id="KW-0804">Transcription</keyword>
<dbReference type="Proteomes" id="UP000245166">
    <property type="component" value="Unassembled WGS sequence"/>
</dbReference>
<dbReference type="Pfam" id="PF13377">
    <property type="entry name" value="Peripla_BP_3"/>
    <property type="match status" value="1"/>
</dbReference>
<evidence type="ECO:0000256" key="2">
    <source>
        <dbReference type="ARBA" id="ARBA00023125"/>
    </source>
</evidence>
<keyword evidence="6" id="KW-1185">Reference proteome</keyword>
<dbReference type="PROSITE" id="PS50932">
    <property type="entry name" value="HTH_LACI_2"/>
    <property type="match status" value="1"/>
</dbReference>
<feature type="domain" description="HTH lacI-type" evidence="4">
    <location>
        <begin position="7"/>
        <end position="62"/>
    </location>
</feature>
<organism evidence="5 6">
    <name type="scientific">Serinibacter arcticus</name>
    <dbReference type="NCBI Taxonomy" id="1655435"/>
    <lineage>
        <taxon>Bacteria</taxon>
        <taxon>Bacillati</taxon>
        <taxon>Actinomycetota</taxon>
        <taxon>Actinomycetes</taxon>
        <taxon>Micrococcales</taxon>
        <taxon>Beutenbergiaceae</taxon>
        <taxon>Serinibacter</taxon>
    </lineage>
</organism>
<dbReference type="EMBL" id="PYHR01000002">
    <property type="protein sequence ID" value="PWD50502.1"/>
    <property type="molecule type" value="Genomic_DNA"/>
</dbReference>
<dbReference type="Pfam" id="PF00356">
    <property type="entry name" value="LacI"/>
    <property type="match status" value="1"/>
</dbReference>
<dbReference type="SMART" id="SM00354">
    <property type="entry name" value="HTH_LACI"/>
    <property type="match status" value="1"/>
</dbReference>
<dbReference type="Gene3D" id="1.10.260.40">
    <property type="entry name" value="lambda repressor-like DNA-binding domains"/>
    <property type="match status" value="1"/>
</dbReference>
<dbReference type="PANTHER" id="PTHR30146:SF138">
    <property type="entry name" value="TRANSCRIPTIONAL REGULATORY PROTEIN"/>
    <property type="match status" value="1"/>
</dbReference>
<dbReference type="RefSeq" id="WP_109228883.1">
    <property type="nucleotide sequence ID" value="NZ_PYHR01000002.1"/>
</dbReference>
<gene>
    <name evidence="5" type="ORF">C8046_07395</name>
</gene>
<dbReference type="SUPFAM" id="SSF53822">
    <property type="entry name" value="Periplasmic binding protein-like I"/>
    <property type="match status" value="1"/>
</dbReference>
<proteinExistence type="predicted"/>
<evidence type="ECO:0000259" key="4">
    <source>
        <dbReference type="PROSITE" id="PS50932"/>
    </source>
</evidence>
<dbReference type="PANTHER" id="PTHR30146">
    <property type="entry name" value="LACI-RELATED TRANSCRIPTIONAL REPRESSOR"/>
    <property type="match status" value="1"/>
</dbReference>